<evidence type="ECO:0000259" key="1">
    <source>
        <dbReference type="Pfam" id="PF06985"/>
    </source>
</evidence>
<feature type="domain" description="DUF8212" evidence="2">
    <location>
        <begin position="235"/>
        <end position="335"/>
    </location>
</feature>
<dbReference type="PANTHER" id="PTHR10622">
    <property type="entry name" value="HET DOMAIN-CONTAINING PROTEIN"/>
    <property type="match status" value="1"/>
</dbReference>
<evidence type="ECO:0000313" key="3">
    <source>
        <dbReference type="EMBL" id="UJO24234.1"/>
    </source>
</evidence>
<dbReference type="EMBL" id="CP090174">
    <property type="protein sequence ID" value="UJO24234.1"/>
    <property type="molecule type" value="Genomic_DNA"/>
</dbReference>
<accession>A0A9Q8UVQ3</accession>
<dbReference type="PANTHER" id="PTHR10622:SF10">
    <property type="entry name" value="HET DOMAIN-CONTAINING PROTEIN"/>
    <property type="match status" value="1"/>
</dbReference>
<protein>
    <submittedName>
        <fullName evidence="3">Vegetative incompatibility protein HET-E-1</fullName>
    </submittedName>
</protein>
<dbReference type="Pfam" id="PF26640">
    <property type="entry name" value="DUF8212"/>
    <property type="match status" value="1"/>
</dbReference>
<dbReference type="Pfam" id="PF06985">
    <property type="entry name" value="HET"/>
    <property type="match status" value="1"/>
</dbReference>
<dbReference type="InterPro" id="IPR010730">
    <property type="entry name" value="HET"/>
</dbReference>
<sequence>MWLIDVDTLKLQNFVGKPSGDQDEYAILSHTWAQDEVTFQDLAHLSAAKRKAGFWKIQKCCEQAKRDGFKWAWVDTCCIDKSSSAELQEAIDSMFDWYANAAHCYAYLPDVGLGKGDVADKDGFIESRWFSRGWTLQELIAPGLLTFYGRDWCYPGPRIELKWLIAKRTGIPQGLLISGPISQDSRAVRSLNHYSIAQRMSWASERQTTRVEDRAYSLLGLFGVAMPMLYGEGRQAFMRLQEEIVRISRDLSIFAWERPKMSIHQNHISKRDEDARLSLLTPSPDFFGQCGDIIFYETKQAVQSSIEKTISSVGMKLTMPIMPIYVSDYEPADYVGIINCYHKTDVTYVIALKLMSERAMLMGSADPAQIEHKTEPLHLTPYALRNVTGEWALAESRTFHLDALRAEQEPVMRTVILARDQEVLEDPLLAQHREGVSHGYDLVLPADLHKALDHYLFNHIWLRMAPPKDGPRWEVIDMYPKDAWSTSNLSFSVGEYFGNQRPGPSEISYGEVPYIISAIALKRHDIVNSRLLISFACPVDRPKKRRVYFRIDQLEPETTVTHRLFLRYCEKLMREEVQNEHEDRYMRKESRGEYRAAKGVHLYDGSRTYDASSFVIAPQTRILAGRWVAIMHVHDVASREEVEALTKESGLPVWVKGA</sequence>
<dbReference type="OrthoDB" id="20872at2759"/>
<evidence type="ECO:0000259" key="2">
    <source>
        <dbReference type="Pfam" id="PF26640"/>
    </source>
</evidence>
<dbReference type="RefSeq" id="XP_047768600.1">
    <property type="nucleotide sequence ID" value="XM_047912696.1"/>
</dbReference>
<evidence type="ECO:0000313" key="4">
    <source>
        <dbReference type="Proteomes" id="UP000756132"/>
    </source>
</evidence>
<dbReference type="Proteomes" id="UP000756132">
    <property type="component" value="Chromosome 12"/>
</dbReference>
<proteinExistence type="predicted"/>
<gene>
    <name evidence="3" type="ORF">CLAFUR5_13548</name>
</gene>
<dbReference type="AlphaFoldDB" id="A0A9Q8UVQ3"/>
<dbReference type="KEGG" id="ffu:CLAFUR5_13548"/>
<dbReference type="GeneID" id="71993426"/>
<organism evidence="3 4">
    <name type="scientific">Passalora fulva</name>
    <name type="common">Tomato leaf mold</name>
    <name type="synonym">Cladosporium fulvum</name>
    <dbReference type="NCBI Taxonomy" id="5499"/>
    <lineage>
        <taxon>Eukaryota</taxon>
        <taxon>Fungi</taxon>
        <taxon>Dikarya</taxon>
        <taxon>Ascomycota</taxon>
        <taxon>Pezizomycotina</taxon>
        <taxon>Dothideomycetes</taxon>
        <taxon>Dothideomycetidae</taxon>
        <taxon>Mycosphaerellales</taxon>
        <taxon>Mycosphaerellaceae</taxon>
        <taxon>Fulvia</taxon>
    </lineage>
</organism>
<reference evidence="3" key="1">
    <citation type="submission" date="2021-12" db="EMBL/GenBank/DDBJ databases">
        <authorList>
            <person name="Zaccaron A."/>
            <person name="Stergiopoulos I."/>
        </authorList>
    </citation>
    <scope>NUCLEOTIDE SEQUENCE</scope>
    <source>
        <strain evidence="3">Race5_Kim</strain>
    </source>
</reference>
<dbReference type="InterPro" id="IPR058525">
    <property type="entry name" value="DUF8212"/>
</dbReference>
<keyword evidence="4" id="KW-1185">Reference proteome</keyword>
<reference evidence="3" key="2">
    <citation type="journal article" date="2022" name="Microb. Genom.">
        <title>A chromosome-scale genome assembly of the tomato pathogen Cladosporium fulvum reveals a compartmentalized genome architecture and the presence of a dispensable chromosome.</title>
        <authorList>
            <person name="Zaccaron A.Z."/>
            <person name="Chen L.H."/>
            <person name="Samaras A."/>
            <person name="Stergiopoulos I."/>
        </authorList>
    </citation>
    <scope>NUCLEOTIDE SEQUENCE</scope>
    <source>
        <strain evidence="3">Race5_Kim</strain>
    </source>
</reference>
<feature type="domain" description="Heterokaryon incompatibility" evidence="1">
    <location>
        <begin position="25"/>
        <end position="108"/>
    </location>
</feature>
<name>A0A9Q8UVQ3_PASFU</name>